<evidence type="ECO:0000256" key="2">
    <source>
        <dbReference type="ARBA" id="ARBA00022448"/>
    </source>
</evidence>
<sequence>RLGCPAMAARPGDRPVPAARRSLATPTANGSSAATAGPISSGLLINVIRTLTTSVNEDQRELEKKKLEKGYKESGDMIERLIKEHQGDIENCLSTFKDVSSRISVCRERVINVRNALSQCKQILENKRDDLKKLWVESSEQRHIVEIMNKLDELRNIPIEVEILMDKGAFETAADTITRAKVEMREVECIEGLCGVRTRLEELRDDLTTKIMMRIVTAVVDEPFEKNMAEMLSGIPEERIASTTELAGLASRLKARVSEEPLVIRINRDVSALEVLDKELRVLERMNHMSAANIEKMIRATISLVRVRNNTDETHPPDHKALGQMIKVIFRQLEASRDAHSSLAERTRQQDVLKAFWRHAQTSVDSVVSEHTGLSSSGLKSTMDQASRLFRFEGTAYASFVSSSTNNRVICRPDVYNIVPLYPWLKHLISTIEESSGVKPCTLSHFVESVVMKNFITRLNDDFTNRLDTIIKGARSAEALFDGSKKAYEMCSEVQHLLVNMEQYAPQLAALWLIVITQYTTHVRMIYERATVISTDVNGVTVQQKKISAAWAADEDISRLLMSLPNWQLAHASEAVVSPMTGVHSEKEIRERNERESEILIGNLATQRSINSAELMTNMEDVRRLAIVHESLRWLAAKIRGLLESIPRQIKTTLQAVRHSYERSDGSREEGASLSLIDRHVAGVEANSSTCLLMLHLELRVHCFYHLLPLARPRGGVGGGGSGDDVDQEVHDLGRDMAAFHKLLAEILAAPKLNYIFDGLGHLCAAIFIHSSQHMPRLTDAGKKRVCRNIWGVQQRLSQLTGRREAQLERARAFYELLSSDVDRILALVPETSKQFSSMELGHLVGLAVRSHPLLSTQPGALDSCLQQLHNAIRAAR</sequence>
<evidence type="ECO:0000313" key="7">
    <source>
        <dbReference type="EMBL" id="GMS97937.1"/>
    </source>
</evidence>
<accession>A0AAV5TUS4</accession>
<feature type="compositionally biased region" description="Polar residues" evidence="5">
    <location>
        <begin position="24"/>
        <end position="34"/>
    </location>
</feature>
<feature type="region of interest" description="Disordered" evidence="5">
    <location>
        <begin position="1"/>
        <end position="35"/>
    </location>
</feature>
<dbReference type="EMBL" id="BTSX01000005">
    <property type="protein sequence ID" value="GMS97937.1"/>
    <property type="molecule type" value="Genomic_DNA"/>
</dbReference>
<keyword evidence="3 4" id="KW-0268">Exocytosis</keyword>
<dbReference type="Pfam" id="PF04048">
    <property type="entry name" value="Sec8_N"/>
    <property type="match status" value="1"/>
</dbReference>
<dbReference type="GO" id="GO:0006904">
    <property type="term" value="P:vesicle docking involved in exocytosis"/>
    <property type="evidence" value="ECO:0007669"/>
    <property type="project" value="InterPro"/>
</dbReference>
<dbReference type="Proteomes" id="UP001432027">
    <property type="component" value="Unassembled WGS sequence"/>
</dbReference>
<organism evidence="7 8">
    <name type="scientific">Pristionchus entomophagus</name>
    <dbReference type="NCBI Taxonomy" id="358040"/>
    <lineage>
        <taxon>Eukaryota</taxon>
        <taxon>Metazoa</taxon>
        <taxon>Ecdysozoa</taxon>
        <taxon>Nematoda</taxon>
        <taxon>Chromadorea</taxon>
        <taxon>Rhabditida</taxon>
        <taxon>Rhabditina</taxon>
        <taxon>Diplogasteromorpha</taxon>
        <taxon>Diplogasteroidea</taxon>
        <taxon>Neodiplogasteridae</taxon>
        <taxon>Pristionchus</taxon>
    </lineage>
</organism>
<dbReference type="GO" id="GO:0007268">
    <property type="term" value="P:chemical synaptic transmission"/>
    <property type="evidence" value="ECO:0007669"/>
    <property type="project" value="TreeGrafter"/>
</dbReference>
<comment type="similarity">
    <text evidence="1 4">Belongs to the SEC8 family.</text>
</comment>
<evidence type="ECO:0000256" key="4">
    <source>
        <dbReference type="RuleBase" id="RU367079"/>
    </source>
</evidence>
<gene>
    <name evidence="7" type="ORF">PENTCL1PPCAC_20112</name>
</gene>
<dbReference type="PANTHER" id="PTHR14146:SF0">
    <property type="entry name" value="EXOCYST COMPLEX COMPONENT 4"/>
    <property type="match status" value="1"/>
</dbReference>
<feature type="non-terminal residue" evidence="7">
    <location>
        <position position="1"/>
    </location>
</feature>
<evidence type="ECO:0000256" key="3">
    <source>
        <dbReference type="ARBA" id="ARBA00022483"/>
    </source>
</evidence>
<dbReference type="GO" id="GO:0090522">
    <property type="term" value="P:vesicle tethering involved in exocytosis"/>
    <property type="evidence" value="ECO:0007669"/>
    <property type="project" value="UniProtKB-UniRule"/>
</dbReference>
<dbReference type="GO" id="GO:0006612">
    <property type="term" value="P:protein targeting to membrane"/>
    <property type="evidence" value="ECO:0007669"/>
    <property type="project" value="UniProtKB-UniRule"/>
</dbReference>
<evidence type="ECO:0000256" key="5">
    <source>
        <dbReference type="SAM" id="MobiDB-lite"/>
    </source>
</evidence>
<keyword evidence="8" id="KW-1185">Reference proteome</keyword>
<evidence type="ECO:0000256" key="1">
    <source>
        <dbReference type="ARBA" id="ARBA00010470"/>
    </source>
</evidence>
<dbReference type="GO" id="GO:0006893">
    <property type="term" value="P:Golgi to plasma membrane transport"/>
    <property type="evidence" value="ECO:0007669"/>
    <property type="project" value="TreeGrafter"/>
</dbReference>
<feature type="domain" description="Exocyst complex component Sec8 N-terminal" evidence="6">
    <location>
        <begin position="65"/>
        <end position="162"/>
    </location>
</feature>
<dbReference type="GO" id="GO:0032584">
    <property type="term" value="C:growth cone membrane"/>
    <property type="evidence" value="ECO:0007669"/>
    <property type="project" value="TreeGrafter"/>
</dbReference>
<dbReference type="PANTHER" id="PTHR14146">
    <property type="entry name" value="EXOCYST COMPLEX COMPONENT 4"/>
    <property type="match status" value="1"/>
</dbReference>
<protein>
    <recommendedName>
        <fullName evidence="4">Exocyst complex component Sec8</fullName>
    </recommendedName>
</protein>
<dbReference type="GO" id="GO:0045202">
    <property type="term" value="C:synapse"/>
    <property type="evidence" value="ECO:0007669"/>
    <property type="project" value="TreeGrafter"/>
</dbReference>
<dbReference type="InterPro" id="IPR039682">
    <property type="entry name" value="Sec8/EXOC4"/>
</dbReference>
<dbReference type="GO" id="GO:0015031">
    <property type="term" value="P:protein transport"/>
    <property type="evidence" value="ECO:0007669"/>
    <property type="project" value="UniProtKB-KW"/>
</dbReference>
<evidence type="ECO:0000313" key="8">
    <source>
        <dbReference type="Proteomes" id="UP001432027"/>
    </source>
</evidence>
<proteinExistence type="inferred from homology"/>
<comment type="function">
    <text evidence="4">Component of the exocyst complex involved in the docking of exocytic vesicles with fusion sites on the plasma membrane.</text>
</comment>
<comment type="caution">
    <text evidence="7">The sequence shown here is derived from an EMBL/GenBank/DDBJ whole genome shotgun (WGS) entry which is preliminary data.</text>
</comment>
<reference evidence="7" key="1">
    <citation type="submission" date="2023-10" db="EMBL/GenBank/DDBJ databases">
        <title>Genome assembly of Pristionchus species.</title>
        <authorList>
            <person name="Yoshida K."/>
            <person name="Sommer R.J."/>
        </authorList>
    </citation>
    <scope>NUCLEOTIDE SEQUENCE</scope>
    <source>
        <strain evidence="7">RS0144</strain>
    </source>
</reference>
<evidence type="ECO:0000259" key="6">
    <source>
        <dbReference type="Pfam" id="PF04048"/>
    </source>
</evidence>
<name>A0AAV5TUS4_9BILA</name>
<dbReference type="GO" id="GO:0000145">
    <property type="term" value="C:exocyst"/>
    <property type="evidence" value="ECO:0007669"/>
    <property type="project" value="UniProtKB-UniRule"/>
</dbReference>
<keyword evidence="4" id="KW-0653">Protein transport</keyword>
<dbReference type="InterPro" id="IPR007191">
    <property type="entry name" value="Sec8_exocyst_N"/>
</dbReference>
<dbReference type="AlphaFoldDB" id="A0AAV5TUS4"/>
<keyword evidence="2 4" id="KW-0813">Transport</keyword>